<name>A0A1F8C1R9_9BACT</name>
<evidence type="ECO:0000259" key="2">
    <source>
        <dbReference type="SMART" id="SM00014"/>
    </source>
</evidence>
<feature type="transmembrane region" description="Helical" evidence="1">
    <location>
        <begin position="129"/>
        <end position="148"/>
    </location>
</feature>
<accession>A0A1F8C1R9</accession>
<keyword evidence="1" id="KW-1133">Transmembrane helix</keyword>
<feature type="transmembrane region" description="Helical" evidence="1">
    <location>
        <begin position="80"/>
        <end position="98"/>
    </location>
</feature>
<sequence length="150" mass="16081">MTNLVISFLASIMIWVMFAGVGLLWIIDGKIKKEVAGHAFLASVVAWVTAAMFKSFFPALRPFVTNGHETLVIWDPTGNSFPSIHAAVAFALAVSIWLHKPKIGSVYLLGAFLIGAARVVANVHFSADIVVGAILGVTVALIIEKLHIDT</sequence>
<keyword evidence="1" id="KW-0472">Membrane</keyword>
<feature type="transmembrane region" description="Helical" evidence="1">
    <location>
        <begin position="6"/>
        <end position="27"/>
    </location>
</feature>
<evidence type="ECO:0000313" key="4">
    <source>
        <dbReference type="Proteomes" id="UP000178429"/>
    </source>
</evidence>
<proteinExistence type="predicted"/>
<dbReference type="Pfam" id="PF01569">
    <property type="entry name" value="PAP2"/>
    <property type="match status" value="1"/>
</dbReference>
<reference evidence="3 4" key="1">
    <citation type="journal article" date="2016" name="Nat. Commun.">
        <title>Thousands of microbial genomes shed light on interconnected biogeochemical processes in an aquifer system.</title>
        <authorList>
            <person name="Anantharaman K."/>
            <person name="Brown C.T."/>
            <person name="Hug L.A."/>
            <person name="Sharon I."/>
            <person name="Castelle C.J."/>
            <person name="Probst A.J."/>
            <person name="Thomas B.C."/>
            <person name="Singh A."/>
            <person name="Wilkins M.J."/>
            <person name="Karaoz U."/>
            <person name="Brodie E.L."/>
            <person name="Williams K.H."/>
            <person name="Hubbard S.S."/>
            <person name="Banfield J.F."/>
        </authorList>
    </citation>
    <scope>NUCLEOTIDE SEQUENCE [LARGE SCALE GENOMIC DNA]</scope>
</reference>
<feature type="domain" description="Phosphatidic acid phosphatase type 2/haloperoxidase" evidence="2">
    <location>
        <begin position="35"/>
        <end position="144"/>
    </location>
</feature>
<gene>
    <name evidence="3" type="ORF">A2975_04555</name>
</gene>
<dbReference type="PANTHER" id="PTHR14969:SF13">
    <property type="entry name" value="AT30094P"/>
    <property type="match status" value="1"/>
</dbReference>
<feature type="transmembrane region" description="Helical" evidence="1">
    <location>
        <begin position="105"/>
        <end position="123"/>
    </location>
</feature>
<dbReference type="Gene3D" id="1.20.144.10">
    <property type="entry name" value="Phosphatidic acid phosphatase type 2/haloperoxidase"/>
    <property type="match status" value="1"/>
</dbReference>
<dbReference type="SMART" id="SM00014">
    <property type="entry name" value="acidPPc"/>
    <property type="match status" value="1"/>
</dbReference>
<dbReference type="SUPFAM" id="SSF48317">
    <property type="entry name" value="Acid phosphatase/Vanadium-dependent haloperoxidase"/>
    <property type="match status" value="1"/>
</dbReference>
<dbReference type="InterPro" id="IPR036938">
    <property type="entry name" value="PAP2/HPO_sf"/>
</dbReference>
<dbReference type="EMBL" id="MGHL01000006">
    <property type="protein sequence ID" value="OGM70311.1"/>
    <property type="molecule type" value="Genomic_DNA"/>
</dbReference>
<keyword evidence="1" id="KW-0812">Transmembrane</keyword>
<evidence type="ECO:0000313" key="3">
    <source>
        <dbReference type="EMBL" id="OGM70311.1"/>
    </source>
</evidence>
<dbReference type="Proteomes" id="UP000178429">
    <property type="component" value="Unassembled WGS sequence"/>
</dbReference>
<evidence type="ECO:0000256" key="1">
    <source>
        <dbReference type="SAM" id="Phobius"/>
    </source>
</evidence>
<dbReference type="InterPro" id="IPR000326">
    <property type="entry name" value="PAP2/HPO"/>
</dbReference>
<organism evidence="3 4">
    <name type="scientific">Candidatus Woesebacteria bacterium RIFCSPLOWO2_01_FULL_44_14</name>
    <dbReference type="NCBI Taxonomy" id="1802525"/>
    <lineage>
        <taxon>Bacteria</taxon>
        <taxon>Candidatus Woeseibacteriota</taxon>
    </lineage>
</organism>
<dbReference type="AlphaFoldDB" id="A0A1F8C1R9"/>
<dbReference type="PANTHER" id="PTHR14969">
    <property type="entry name" value="SPHINGOSINE-1-PHOSPHATE PHOSPHOHYDROLASE"/>
    <property type="match status" value="1"/>
</dbReference>
<dbReference type="STRING" id="1802525.A2975_04555"/>
<feature type="transmembrane region" description="Helical" evidence="1">
    <location>
        <begin position="39"/>
        <end position="60"/>
    </location>
</feature>
<comment type="caution">
    <text evidence="3">The sequence shown here is derived from an EMBL/GenBank/DDBJ whole genome shotgun (WGS) entry which is preliminary data.</text>
</comment>
<protein>
    <recommendedName>
        <fullName evidence="2">Phosphatidic acid phosphatase type 2/haloperoxidase domain-containing protein</fullName>
    </recommendedName>
</protein>